<dbReference type="Pfam" id="PF07762">
    <property type="entry name" value="DUF1618"/>
    <property type="match status" value="1"/>
</dbReference>
<reference evidence="2" key="2">
    <citation type="submission" date="2018-10" db="UniProtKB">
        <authorList>
            <consortium name="EnsemblPlants"/>
        </authorList>
    </citation>
    <scope>IDENTIFICATION</scope>
</reference>
<dbReference type="Gramene" id="TraesROB_scaffold_075995_01G000300.1">
    <property type="protein sequence ID" value="TraesROB_scaffold_075995_01G000300.1"/>
    <property type="gene ID" value="TraesROB_scaffold_075995_01G000300"/>
</dbReference>
<dbReference type="PANTHER" id="PTHR33074">
    <property type="entry name" value="EXPRESSED PROTEIN-RELATED"/>
    <property type="match status" value="1"/>
</dbReference>
<dbReference type="Gramene" id="TraesCS6B03G0863900.1">
    <property type="protein sequence ID" value="TraesCS6B03G0863900.1.CDS1"/>
    <property type="gene ID" value="TraesCS6B03G0863900"/>
</dbReference>
<name>A0A3B6PNK5_WHEAT</name>
<dbReference type="Gramene" id="TraesARI6B03G03531090.1">
    <property type="protein sequence ID" value="TraesARI6B03G03531090.1.CDS1"/>
    <property type="gene ID" value="TraesARI6B03G03531090"/>
</dbReference>
<feature type="domain" description="DUF1618" evidence="1">
    <location>
        <begin position="222"/>
        <end position="390"/>
    </location>
</feature>
<dbReference type="Gramene" id="TraesMAC6B03G03570490.1">
    <property type="protein sequence ID" value="TraesMAC6B03G03570490.1.CDS1"/>
    <property type="gene ID" value="TraesMAC6B03G03570490"/>
</dbReference>
<accession>A0A3B6PNK5</accession>
<keyword evidence="3" id="KW-1185">Reference proteome</keyword>
<dbReference type="Gene3D" id="1.10.260.200">
    <property type="match status" value="1"/>
</dbReference>
<proteinExistence type="predicted"/>
<evidence type="ECO:0000313" key="2">
    <source>
        <dbReference type="EnsemblPlants" id="TraesCS6B02G300800.1.cds1"/>
    </source>
</evidence>
<dbReference type="Gramene" id="TraesLDM6B03G03573140.1">
    <property type="protein sequence ID" value="TraesLDM6B03G03573140.1.CDS1"/>
    <property type="gene ID" value="TraesLDM6B03G03573140"/>
</dbReference>
<reference evidence="2" key="1">
    <citation type="submission" date="2018-08" db="EMBL/GenBank/DDBJ databases">
        <authorList>
            <person name="Rossello M."/>
        </authorList>
    </citation>
    <scope>NUCLEOTIDE SEQUENCE [LARGE SCALE GENOMIC DNA]</scope>
    <source>
        <strain evidence="2">cv. Chinese Spring</strain>
    </source>
</reference>
<dbReference type="Gramene" id="TraesWEE_scaffold_086858_01G000200.1">
    <property type="protein sequence ID" value="TraesWEE_scaffold_086858_01G000200.1"/>
    <property type="gene ID" value="TraesWEE_scaffold_086858_01G000200"/>
</dbReference>
<dbReference type="EnsemblPlants" id="TraesCS6B02G300800.1">
    <property type="protein sequence ID" value="TraesCS6B02G300800.1.cds1"/>
    <property type="gene ID" value="TraesCS6B02G300800"/>
</dbReference>
<dbReference type="Gramene" id="TraesJAG6B03G03560570.1">
    <property type="protein sequence ID" value="TraesJAG6B03G03560570.1.CDS1"/>
    <property type="gene ID" value="TraesJAG6B03G03560570"/>
</dbReference>
<protein>
    <recommendedName>
        <fullName evidence="1">DUF1618 domain-containing protein</fullName>
    </recommendedName>
</protein>
<dbReference type="Proteomes" id="UP000019116">
    <property type="component" value="Chromosome 6B"/>
</dbReference>
<dbReference type="Gramene" id="TraesJUL6B03G03601430.1">
    <property type="protein sequence ID" value="TraesJUL6B03G03601430.1.CDS1"/>
    <property type="gene ID" value="TraesJUL6B03G03601430"/>
</dbReference>
<sequence>MAGAAFLGSREGHDTPSTVLLDLFGYVGPSRSATTATSKTSAGLPIAVTFCALRPPVLSYFSVDCAACPEPKSLPLAPQVIAADADLVLLRVPVDRSARFSVRFCDYFVYTAHSRRPRLDLLPTSAPHRFAFQDREMAILSCGDGSYAVAALQTLGKFTFTLHLYRSGPDGEQGAWTSKVVEVEEPLRDKVCPTTPPSSPGLFHHHTNSVITLGGAKGTVGWVDLWRGIVLCDVLEESPKLRDMPLPLPSKGNRNVYLDGCPYYSRSLVVNQSKDTIKYVEMEIYQAKPLTPEDKAYHEWLSQQECPMYFLIPSPWKATTWSMPVPVTSWEGWQPRCSARSAEIDIPPDVAMRYKRLRTDKEGGTLSSLRRLRMSYPTMSVADDDDDVVYISAREGTDMSTVLAVDMRMQTLRGVAKLPDHHHGFLRCFFATGISKHLNTTGSTSEESLEQTQAQDANVCHQVHEFA</sequence>
<evidence type="ECO:0000313" key="3">
    <source>
        <dbReference type="Proteomes" id="UP000019116"/>
    </source>
</evidence>
<dbReference type="PANTHER" id="PTHR33074:SF18">
    <property type="entry name" value="OS06G0718700 PROTEIN"/>
    <property type="match status" value="1"/>
</dbReference>
<dbReference type="Gramene" id="TraesSYM6B03G03513050.1">
    <property type="protein sequence ID" value="TraesSYM6B03G03513050.1.CDS1"/>
    <property type="gene ID" value="TraesSYM6B03G03513050"/>
</dbReference>
<dbReference type="OMA" id="WPATIPL"/>
<dbReference type="Gramene" id="TraesPARA_EIv1.0_2078040.1">
    <property type="protein sequence ID" value="TraesPARA_EIv1.0_2078040.1.CDS1"/>
    <property type="gene ID" value="TraesPARA_EIv1.0_2078040"/>
</dbReference>
<dbReference type="AlphaFoldDB" id="A0A3B6PNK5"/>
<dbReference type="Gramene" id="TraesCS6B02G300800.1">
    <property type="protein sequence ID" value="TraesCS6B02G300800.1.cds1"/>
    <property type="gene ID" value="TraesCS6B02G300800"/>
</dbReference>
<dbReference type="Gramene" id="TraesCAD_scaffold_045712_01G000200.1">
    <property type="protein sequence ID" value="TraesCAD_scaffold_045712_01G000200.1"/>
    <property type="gene ID" value="TraesCAD_scaffold_045712_01G000200"/>
</dbReference>
<organism evidence="2">
    <name type="scientific">Triticum aestivum</name>
    <name type="common">Wheat</name>
    <dbReference type="NCBI Taxonomy" id="4565"/>
    <lineage>
        <taxon>Eukaryota</taxon>
        <taxon>Viridiplantae</taxon>
        <taxon>Streptophyta</taxon>
        <taxon>Embryophyta</taxon>
        <taxon>Tracheophyta</taxon>
        <taxon>Spermatophyta</taxon>
        <taxon>Magnoliopsida</taxon>
        <taxon>Liliopsida</taxon>
        <taxon>Poales</taxon>
        <taxon>Poaceae</taxon>
        <taxon>BOP clade</taxon>
        <taxon>Pooideae</taxon>
        <taxon>Triticodae</taxon>
        <taxon>Triticeae</taxon>
        <taxon>Triticinae</taxon>
        <taxon>Triticum</taxon>
    </lineage>
</organism>
<dbReference type="InterPro" id="IPR011676">
    <property type="entry name" value="DUF1618"/>
</dbReference>
<dbReference type="Gramene" id="TraesSTA6B03G03560960.1">
    <property type="protein sequence ID" value="TraesSTA6B03G03560960.1.CDS1"/>
    <property type="gene ID" value="TraesSTA6B03G03560960"/>
</dbReference>
<dbReference type="OrthoDB" id="611548at2759"/>
<dbReference type="Gramene" id="TraesCLE_scaffold_040529_01G000200.1">
    <property type="protein sequence ID" value="TraesCLE_scaffold_040529_01G000200.1"/>
    <property type="gene ID" value="TraesCLE_scaffold_040529_01G000200"/>
</dbReference>
<dbReference type="Gramene" id="TraesLAC6B03G03525750.1">
    <property type="protein sequence ID" value="TraesLAC6B03G03525750.1.CDS1"/>
    <property type="gene ID" value="TraesLAC6B03G03525750"/>
</dbReference>
<evidence type="ECO:0000259" key="1">
    <source>
        <dbReference type="Pfam" id="PF07762"/>
    </source>
</evidence>